<dbReference type="PANTHER" id="PTHR16128">
    <property type="entry name" value="FAD/NAD(P)-BINDING OXIDOREDUCTASE FAMILY PROTEIN"/>
    <property type="match status" value="1"/>
</dbReference>
<sequence>MVIGIIGASFAGLVAGSRLARAGHEVTIIERNESLGGRLASIELDNMILDNGIAHLSAETNTFQTFLAELQQKTELHEWAEEFSFYDGLNLHNEDPNASPLTKYALDGGIGQINKYLSRWVDIRAQEKAGGLTYIGPDRGKKRSWMINLTDVNVFECDAVIIATPATEAYGILQTAQDETAARKIIRVIDEVFYDDCISVAATYDREAPEWKGIKCENSAIRWIGNESSKRDTAGKTGLVIHSSHGTSKKYERVSDAEATQYILGEASSVIDSWVSQPESTSLKRWKYFTARNVIDEYFMELEMIDAPLALVGNYFGGRSVEKAYLSGYNLAEYWINKYSNATVA</sequence>
<evidence type="ECO:0000313" key="2">
    <source>
        <dbReference type="EMBL" id="MCW9712345.1"/>
    </source>
</evidence>
<dbReference type="Gene3D" id="3.90.660.10">
    <property type="match status" value="1"/>
</dbReference>
<organism evidence="2 3">
    <name type="scientific">Fodinibius salicampi</name>
    <dbReference type="NCBI Taxonomy" id="1920655"/>
    <lineage>
        <taxon>Bacteria</taxon>
        <taxon>Pseudomonadati</taxon>
        <taxon>Balneolota</taxon>
        <taxon>Balneolia</taxon>
        <taxon>Balneolales</taxon>
        <taxon>Balneolaceae</taxon>
        <taxon>Fodinibius</taxon>
    </lineage>
</organism>
<name>A0ABT3PWW7_9BACT</name>
<dbReference type="RefSeq" id="WP_265788231.1">
    <property type="nucleotide sequence ID" value="NZ_BAABRS010000001.1"/>
</dbReference>
<dbReference type="SUPFAM" id="SSF51905">
    <property type="entry name" value="FAD/NAD(P)-binding domain"/>
    <property type="match status" value="1"/>
</dbReference>
<reference evidence="2 3" key="1">
    <citation type="submission" date="2021-11" db="EMBL/GenBank/DDBJ databases">
        <title>Aliifidinibius sp. nov., a new bacterium isolated from saline soil.</title>
        <authorList>
            <person name="Galisteo C."/>
            <person name="De La Haba R."/>
            <person name="Sanchez-Porro C."/>
            <person name="Ventosa A."/>
        </authorList>
    </citation>
    <scope>NUCLEOTIDE SEQUENCE [LARGE SCALE GENOMIC DNA]</scope>
    <source>
        <strain evidence="2 3">KACC 190600</strain>
    </source>
</reference>
<dbReference type="Proteomes" id="UP001207337">
    <property type="component" value="Unassembled WGS sequence"/>
</dbReference>
<dbReference type="InterPro" id="IPR036188">
    <property type="entry name" value="FAD/NAD-bd_sf"/>
</dbReference>
<evidence type="ECO:0000313" key="3">
    <source>
        <dbReference type="Proteomes" id="UP001207337"/>
    </source>
</evidence>
<dbReference type="InterPro" id="IPR002937">
    <property type="entry name" value="Amino_oxidase"/>
</dbReference>
<proteinExistence type="predicted"/>
<dbReference type="Gene3D" id="3.50.50.60">
    <property type="entry name" value="FAD/NAD(P)-binding domain"/>
    <property type="match status" value="1"/>
</dbReference>
<dbReference type="EMBL" id="JAJNDC010000001">
    <property type="protein sequence ID" value="MCW9712345.1"/>
    <property type="molecule type" value="Genomic_DNA"/>
</dbReference>
<dbReference type="Pfam" id="PF01593">
    <property type="entry name" value="Amino_oxidase"/>
    <property type="match status" value="1"/>
</dbReference>
<protein>
    <submittedName>
        <fullName evidence="2">FAD-dependent oxidoreductase</fullName>
    </submittedName>
</protein>
<evidence type="ECO:0000259" key="1">
    <source>
        <dbReference type="Pfam" id="PF01593"/>
    </source>
</evidence>
<gene>
    <name evidence="2" type="ORF">LQ318_05435</name>
</gene>
<comment type="caution">
    <text evidence="2">The sequence shown here is derived from an EMBL/GenBank/DDBJ whole genome shotgun (WGS) entry which is preliminary data.</text>
</comment>
<dbReference type="Pfam" id="PF13450">
    <property type="entry name" value="NAD_binding_8"/>
    <property type="match status" value="1"/>
</dbReference>
<accession>A0ABT3PWW7</accession>
<dbReference type="PANTHER" id="PTHR16128:SF5">
    <property type="entry name" value="FAD_NAD(P)-BINDING OXIDOREDUCTASE FAMILY PROTEIN"/>
    <property type="match status" value="1"/>
</dbReference>
<feature type="domain" description="Amine oxidase" evidence="1">
    <location>
        <begin position="107"/>
        <end position="333"/>
    </location>
</feature>
<keyword evidence="3" id="KW-1185">Reference proteome</keyword>